<keyword evidence="4" id="KW-1185">Reference proteome</keyword>
<keyword evidence="2" id="KW-0472">Membrane</keyword>
<comment type="caution">
    <text evidence="3">The sequence shown here is derived from an EMBL/GenBank/DDBJ whole genome shotgun (WGS) entry which is preliminary data.</text>
</comment>
<evidence type="ECO:0000256" key="2">
    <source>
        <dbReference type="SAM" id="Phobius"/>
    </source>
</evidence>
<accession>A0A7I9YNF8</accession>
<dbReference type="RefSeq" id="WP_240355432.1">
    <property type="nucleotide sequence ID" value="NZ_BLKZ01000001.1"/>
</dbReference>
<protein>
    <submittedName>
        <fullName evidence="3">Uncharacterized protein</fullName>
    </submittedName>
</protein>
<dbReference type="AlphaFoldDB" id="A0A7I9YNF8"/>
<keyword evidence="2" id="KW-1133">Transmembrane helix</keyword>
<evidence type="ECO:0000256" key="1">
    <source>
        <dbReference type="SAM" id="MobiDB-lite"/>
    </source>
</evidence>
<evidence type="ECO:0000313" key="3">
    <source>
        <dbReference type="EMBL" id="GFG90157.1"/>
    </source>
</evidence>
<sequence length="171" mass="17944">MSYPHGAPGHGFPGHGFPGQGFPGQGCPGQGFPGQGFPGQGPGQGIAVTTHFFPLAFMLALFKPLIAINGYQVPVVGWGRTVIPMPPGRHRVHVHIPYWLISQLGPADTLVDVYPGRFVELEYKAPVWGFSAGSLGPPPQSFNGVGVTIAVIAATTAFALLLPLLMLLIAI</sequence>
<organism evidence="3 4">
    <name type="scientific">Mycobacterium bourgelatii</name>
    <dbReference type="NCBI Taxonomy" id="1273442"/>
    <lineage>
        <taxon>Bacteria</taxon>
        <taxon>Bacillati</taxon>
        <taxon>Actinomycetota</taxon>
        <taxon>Actinomycetes</taxon>
        <taxon>Mycobacteriales</taxon>
        <taxon>Mycobacteriaceae</taxon>
        <taxon>Mycobacterium</taxon>
    </lineage>
</organism>
<dbReference type="Proteomes" id="UP000465360">
    <property type="component" value="Unassembled WGS sequence"/>
</dbReference>
<proteinExistence type="predicted"/>
<dbReference type="EMBL" id="BLKZ01000001">
    <property type="protein sequence ID" value="GFG90157.1"/>
    <property type="molecule type" value="Genomic_DNA"/>
</dbReference>
<feature type="transmembrane region" description="Helical" evidence="2">
    <location>
        <begin position="145"/>
        <end position="170"/>
    </location>
</feature>
<name>A0A7I9YNF8_MYCBU</name>
<keyword evidence="2" id="KW-0812">Transmembrane</keyword>
<gene>
    <name evidence="3" type="ORF">MBOU_21990</name>
</gene>
<feature type="region of interest" description="Disordered" evidence="1">
    <location>
        <begin position="14"/>
        <end position="40"/>
    </location>
</feature>
<evidence type="ECO:0000313" key="4">
    <source>
        <dbReference type="Proteomes" id="UP000465360"/>
    </source>
</evidence>
<reference evidence="3 4" key="1">
    <citation type="journal article" date="2019" name="Emerg. Microbes Infect.">
        <title>Comprehensive subspecies identification of 175 nontuberculous mycobacteria species based on 7547 genomic profiles.</title>
        <authorList>
            <person name="Matsumoto Y."/>
            <person name="Kinjo T."/>
            <person name="Motooka D."/>
            <person name="Nabeya D."/>
            <person name="Jung N."/>
            <person name="Uechi K."/>
            <person name="Horii T."/>
            <person name="Iida T."/>
            <person name="Fujita J."/>
            <person name="Nakamura S."/>
        </authorList>
    </citation>
    <scope>NUCLEOTIDE SEQUENCE [LARGE SCALE GENOMIC DNA]</scope>
    <source>
        <strain evidence="3 4">JCM 30725</strain>
    </source>
</reference>